<dbReference type="GO" id="GO:0043386">
    <property type="term" value="P:mycotoxin biosynthetic process"/>
    <property type="evidence" value="ECO:0007669"/>
    <property type="project" value="InterPro"/>
</dbReference>
<evidence type="ECO:0000256" key="3">
    <source>
        <dbReference type="SAM" id="Phobius"/>
    </source>
</evidence>
<comment type="pathway">
    <text evidence="1">Mycotoxin biosynthesis.</text>
</comment>
<feature type="transmembrane region" description="Helical" evidence="3">
    <location>
        <begin position="48"/>
        <end position="71"/>
    </location>
</feature>
<dbReference type="Proteomes" id="UP001232148">
    <property type="component" value="Unassembled WGS sequence"/>
</dbReference>
<evidence type="ECO:0008006" key="6">
    <source>
        <dbReference type="Google" id="ProtNLM"/>
    </source>
</evidence>
<proteinExistence type="inferred from homology"/>
<dbReference type="EMBL" id="MU842869">
    <property type="protein sequence ID" value="KAK2029070.1"/>
    <property type="molecule type" value="Genomic_DNA"/>
</dbReference>
<keyword evidence="3" id="KW-1133">Transmembrane helix</keyword>
<accession>A0AAD9M4Y1</accession>
<organism evidence="4 5">
    <name type="scientific">Colletotrichum zoysiae</name>
    <dbReference type="NCBI Taxonomy" id="1216348"/>
    <lineage>
        <taxon>Eukaryota</taxon>
        <taxon>Fungi</taxon>
        <taxon>Dikarya</taxon>
        <taxon>Ascomycota</taxon>
        <taxon>Pezizomycotina</taxon>
        <taxon>Sordariomycetes</taxon>
        <taxon>Hypocreomycetidae</taxon>
        <taxon>Glomerellales</taxon>
        <taxon>Glomerellaceae</taxon>
        <taxon>Colletotrichum</taxon>
        <taxon>Colletotrichum graminicola species complex</taxon>
    </lineage>
</organism>
<comment type="similarity">
    <text evidence="2">Belongs to the ustYa family.</text>
</comment>
<dbReference type="Pfam" id="PF11807">
    <property type="entry name" value="UstYa"/>
    <property type="match status" value="1"/>
</dbReference>
<keyword evidence="3" id="KW-0472">Membrane</keyword>
<evidence type="ECO:0000256" key="1">
    <source>
        <dbReference type="ARBA" id="ARBA00004685"/>
    </source>
</evidence>
<sequence>MDCKEQSYKPLMSEDTRDSESLADSIYSIKDPKHHLWSKLKSRAQSLWTGYVGFLWLVVLSIAFGFAFSVLRAPSDQDCARQLSVWSPALEAVEYIKLDFDDAFNSTSIYRGPPTPEREKAWFDLTYKHAVEIPEDKLSGLNRSIEDNLERVPPEVGTGYVALLEVFHQLHCLNMIRMYTWWQSSNYDEPPLGLAWDPLKNRIHVDHCIEALRISLMCFADVTPLFVRLGGPVGARADFETHHKCRDFSKIESWIDENWSVR</sequence>
<gene>
    <name evidence="4" type="ORF">LX32DRAFT_589421</name>
</gene>
<comment type="caution">
    <text evidence="4">The sequence shown here is derived from an EMBL/GenBank/DDBJ whole genome shotgun (WGS) entry which is preliminary data.</text>
</comment>
<dbReference type="InterPro" id="IPR021765">
    <property type="entry name" value="UstYa-like"/>
</dbReference>
<evidence type="ECO:0000256" key="2">
    <source>
        <dbReference type="ARBA" id="ARBA00035112"/>
    </source>
</evidence>
<dbReference type="PANTHER" id="PTHR33365">
    <property type="entry name" value="YALI0B05434P"/>
    <property type="match status" value="1"/>
</dbReference>
<evidence type="ECO:0000313" key="4">
    <source>
        <dbReference type="EMBL" id="KAK2029070.1"/>
    </source>
</evidence>
<protein>
    <recommendedName>
        <fullName evidence="6">Tat pathway signal sequence</fullName>
    </recommendedName>
</protein>
<evidence type="ECO:0000313" key="5">
    <source>
        <dbReference type="Proteomes" id="UP001232148"/>
    </source>
</evidence>
<reference evidence="4" key="1">
    <citation type="submission" date="2021-06" db="EMBL/GenBank/DDBJ databases">
        <title>Comparative genomics, transcriptomics and evolutionary studies reveal genomic signatures of adaptation to plant cell wall in hemibiotrophic fungi.</title>
        <authorList>
            <consortium name="DOE Joint Genome Institute"/>
            <person name="Baroncelli R."/>
            <person name="Diaz J.F."/>
            <person name="Benocci T."/>
            <person name="Peng M."/>
            <person name="Battaglia E."/>
            <person name="Haridas S."/>
            <person name="Andreopoulos W."/>
            <person name="Labutti K."/>
            <person name="Pangilinan J."/>
            <person name="Floch G.L."/>
            <person name="Makela M.R."/>
            <person name="Henrissat B."/>
            <person name="Grigoriev I.V."/>
            <person name="Crouch J.A."/>
            <person name="De Vries R.P."/>
            <person name="Sukno S.A."/>
            <person name="Thon M.R."/>
        </authorList>
    </citation>
    <scope>NUCLEOTIDE SEQUENCE</scope>
    <source>
        <strain evidence="4">MAFF235873</strain>
    </source>
</reference>
<keyword evidence="3" id="KW-0812">Transmembrane</keyword>
<dbReference type="PANTHER" id="PTHR33365:SF4">
    <property type="entry name" value="CYCLOCHLOROTINE BIOSYNTHESIS PROTEIN O"/>
    <property type="match status" value="1"/>
</dbReference>
<dbReference type="AlphaFoldDB" id="A0AAD9M4Y1"/>
<name>A0AAD9M4Y1_9PEZI</name>
<keyword evidence="5" id="KW-1185">Reference proteome</keyword>